<dbReference type="EC" id="2.1.1.170" evidence="6"/>
<name>A0A6N7LQ40_9GAMM</name>
<comment type="function">
    <text evidence="6">Specifically methylates the N7 position of guanine in position 527 of 16S rRNA.</text>
</comment>
<dbReference type="CDD" id="cd02440">
    <property type="entry name" value="AdoMet_MTases"/>
    <property type="match status" value="1"/>
</dbReference>
<dbReference type="GO" id="GO:0070043">
    <property type="term" value="F:rRNA (guanine-N7-)-methyltransferase activity"/>
    <property type="evidence" value="ECO:0007669"/>
    <property type="project" value="UniProtKB-UniRule"/>
</dbReference>
<sequence>MSLPAQLARTLSRGIDALGLSLSDDQQRLLLNYVELLVKWNQAYNLTAIRDPQEMVTRHLLDSLAVLPYLADGEEGDTLDVGTGAGIPGIILAVSRPHQSFTLLDSNGKKTRFVRQARRELGLDNVEVVHGRVEQYRKAPSQIICRAFASLSDMLALMTPIMTDNTRLLAMKAASTEEELATLPAQWQGHHHTLTVPGLDEPRTLVVVNKA</sequence>
<evidence type="ECO:0000256" key="4">
    <source>
        <dbReference type="ARBA" id="ARBA00022679"/>
    </source>
</evidence>
<dbReference type="InterPro" id="IPR029063">
    <property type="entry name" value="SAM-dependent_MTases_sf"/>
</dbReference>
<evidence type="ECO:0000256" key="1">
    <source>
        <dbReference type="ARBA" id="ARBA00022490"/>
    </source>
</evidence>
<proteinExistence type="inferred from homology"/>
<evidence type="ECO:0000313" key="8">
    <source>
        <dbReference type="Proteomes" id="UP000469421"/>
    </source>
</evidence>
<comment type="subcellular location">
    <subcellularLocation>
        <location evidence="6">Cytoplasm</location>
    </subcellularLocation>
</comment>
<keyword evidence="4 6" id="KW-0808">Transferase</keyword>
<comment type="caution">
    <text evidence="6">Lacks conserved residue(s) required for the propagation of feature annotation.</text>
</comment>
<dbReference type="NCBIfam" id="TIGR00138">
    <property type="entry name" value="rsmG_gidB"/>
    <property type="match status" value="1"/>
</dbReference>
<feature type="binding site" evidence="6">
    <location>
        <position position="82"/>
    </location>
    <ligand>
        <name>S-adenosyl-L-methionine</name>
        <dbReference type="ChEBI" id="CHEBI:59789"/>
    </ligand>
</feature>
<comment type="caution">
    <text evidence="7">The sequence shown here is derived from an EMBL/GenBank/DDBJ whole genome shotgun (WGS) entry which is preliminary data.</text>
</comment>
<keyword evidence="8" id="KW-1185">Reference proteome</keyword>
<dbReference type="GO" id="GO:0005829">
    <property type="term" value="C:cytosol"/>
    <property type="evidence" value="ECO:0007669"/>
    <property type="project" value="TreeGrafter"/>
</dbReference>
<feature type="binding site" evidence="6">
    <location>
        <begin position="133"/>
        <end position="134"/>
    </location>
    <ligand>
        <name>S-adenosyl-L-methionine</name>
        <dbReference type="ChEBI" id="CHEBI:59789"/>
    </ligand>
</feature>
<dbReference type="Gene3D" id="3.40.50.150">
    <property type="entry name" value="Vaccinia Virus protein VP39"/>
    <property type="match status" value="1"/>
</dbReference>
<evidence type="ECO:0000313" key="7">
    <source>
        <dbReference type="EMBL" id="MQX52193.1"/>
    </source>
</evidence>
<feature type="binding site" evidence="6">
    <location>
        <position position="146"/>
    </location>
    <ligand>
        <name>S-adenosyl-L-methionine</name>
        <dbReference type="ChEBI" id="CHEBI:59789"/>
    </ligand>
</feature>
<evidence type="ECO:0000256" key="2">
    <source>
        <dbReference type="ARBA" id="ARBA00022552"/>
    </source>
</evidence>
<dbReference type="PIRSF" id="PIRSF003078">
    <property type="entry name" value="GidB"/>
    <property type="match status" value="1"/>
</dbReference>
<reference evidence="7 8" key="1">
    <citation type="submission" date="2019-10" db="EMBL/GenBank/DDBJ databases">
        <title>Alcanivorax sp.PA15-N-34 draft genome sequence.</title>
        <authorList>
            <person name="Liao X."/>
            <person name="Shao Z."/>
        </authorList>
    </citation>
    <scope>NUCLEOTIDE SEQUENCE [LARGE SCALE GENOMIC DNA]</scope>
    <source>
        <strain evidence="7 8">PA15-N-34</strain>
    </source>
</reference>
<dbReference type="InterPro" id="IPR003682">
    <property type="entry name" value="rRNA_ssu_MeTfrase_G"/>
</dbReference>
<keyword evidence="3 6" id="KW-0489">Methyltransferase</keyword>
<dbReference type="Pfam" id="PF02527">
    <property type="entry name" value="GidB"/>
    <property type="match status" value="1"/>
</dbReference>
<comment type="similarity">
    <text evidence="6">Belongs to the methyltransferase superfamily. RNA methyltransferase RsmG family.</text>
</comment>
<comment type="catalytic activity">
    <reaction evidence="6">
        <text>guanosine(527) in 16S rRNA + S-adenosyl-L-methionine = N(7)-methylguanosine(527) in 16S rRNA + S-adenosyl-L-homocysteine</text>
        <dbReference type="Rhea" id="RHEA:42732"/>
        <dbReference type="Rhea" id="RHEA-COMP:10209"/>
        <dbReference type="Rhea" id="RHEA-COMP:10210"/>
        <dbReference type="ChEBI" id="CHEBI:57856"/>
        <dbReference type="ChEBI" id="CHEBI:59789"/>
        <dbReference type="ChEBI" id="CHEBI:74269"/>
        <dbReference type="ChEBI" id="CHEBI:74480"/>
        <dbReference type="EC" id="2.1.1.170"/>
    </reaction>
</comment>
<dbReference type="Proteomes" id="UP000469421">
    <property type="component" value="Unassembled WGS sequence"/>
</dbReference>
<dbReference type="HAMAP" id="MF_00074">
    <property type="entry name" value="16SrRNA_methyltr_G"/>
    <property type="match status" value="1"/>
</dbReference>
<dbReference type="AlphaFoldDB" id="A0A6N7LQ40"/>
<gene>
    <name evidence="6 7" type="primary">rsmG</name>
    <name evidence="7" type="ORF">GFN93_02970</name>
</gene>
<dbReference type="EMBL" id="WIRE01000001">
    <property type="protein sequence ID" value="MQX52193.1"/>
    <property type="molecule type" value="Genomic_DNA"/>
</dbReference>
<evidence type="ECO:0000256" key="6">
    <source>
        <dbReference type="HAMAP-Rule" id="MF_00074"/>
    </source>
</evidence>
<accession>A0A6N7LQ40</accession>
<dbReference type="PANTHER" id="PTHR31760">
    <property type="entry name" value="S-ADENOSYL-L-METHIONINE-DEPENDENT METHYLTRANSFERASES SUPERFAMILY PROTEIN"/>
    <property type="match status" value="1"/>
</dbReference>
<keyword evidence="5 6" id="KW-0949">S-adenosyl-L-methionine</keyword>
<dbReference type="SUPFAM" id="SSF53335">
    <property type="entry name" value="S-adenosyl-L-methionine-dependent methyltransferases"/>
    <property type="match status" value="1"/>
</dbReference>
<organism evidence="7 8">
    <name type="scientific">Alcanivorax sediminis</name>
    <dbReference type="NCBI Taxonomy" id="2663008"/>
    <lineage>
        <taxon>Bacteria</taxon>
        <taxon>Pseudomonadati</taxon>
        <taxon>Pseudomonadota</taxon>
        <taxon>Gammaproteobacteria</taxon>
        <taxon>Oceanospirillales</taxon>
        <taxon>Alcanivoracaceae</taxon>
        <taxon>Alcanivorax</taxon>
    </lineage>
</organism>
<dbReference type="PANTHER" id="PTHR31760:SF0">
    <property type="entry name" value="S-ADENOSYL-L-METHIONINE-DEPENDENT METHYLTRANSFERASES SUPERFAMILY PROTEIN"/>
    <property type="match status" value="1"/>
</dbReference>
<keyword evidence="2 6" id="KW-0698">rRNA processing</keyword>
<dbReference type="RefSeq" id="WP_153498927.1">
    <property type="nucleotide sequence ID" value="NZ_WIRE01000001.1"/>
</dbReference>
<keyword evidence="1 6" id="KW-0963">Cytoplasm</keyword>
<protein>
    <recommendedName>
        <fullName evidence="6">Ribosomal RNA small subunit methyltransferase G</fullName>
        <ecNumber evidence="6">2.1.1.170</ecNumber>
    </recommendedName>
    <alternativeName>
        <fullName evidence="6">16S rRNA 7-methylguanosine methyltransferase</fullName>
        <shortName evidence="6">16S rRNA m7G methyltransferase</shortName>
    </alternativeName>
</protein>
<evidence type="ECO:0000256" key="3">
    <source>
        <dbReference type="ARBA" id="ARBA00022603"/>
    </source>
</evidence>
<evidence type="ECO:0000256" key="5">
    <source>
        <dbReference type="ARBA" id="ARBA00022691"/>
    </source>
</evidence>